<evidence type="ECO:0000256" key="1">
    <source>
        <dbReference type="SAM" id="Phobius"/>
    </source>
</evidence>
<feature type="transmembrane region" description="Helical" evidence="1">
    <location>
        <begin position="189"/>
        <end position="206"/>
    </location>
</feature>
<feature type="transmembrane region" description="Helical" evidence="1">
    <location>
        <begin position="131"/>
        <end position="153"/>
    </location>
</feature>
<feature type="domain" description="Phosphatidic acid phosphatase type 2/haloperoxidase" evidence="2">
    <location>
        <begin position="89"/>
        <end position="204"/>
    </location>
</feature>
<dbReference type="AlphaFoldDB" id="A0A1I3M682"/>
<feature type="transmembrane region" description="Helical" evidence="1">
    <location>
        <begin position="7"/>
        <end position="24"/>
    </location>
</feature>
<proteinExistence type="predicted"/>
<gene>
    <name evidence="3" type="ORF">SAMN04487775_10866</name>
</gene>
<dbReference type="SUPFAM" id="SSF48317">
    <property type="entry name" value="Acid phosphatase/Vanadium-dependent haloperoxidase"/>
    <property type="match status" value="1"/>
</dbReference>
<dbReference type="EMBL" id="FORI01000008">
    <property type="protein sequence ID" value="SFI92340.1"/>
    <property type="molecule type" value="Genomic_DNA"/>
</dbReference>
<evidence type="ECO:0000259" key="2">
    <source>
        <dbReference type="SMART" id="SM00014"/>
    </source>
</evidence>
<sequence>MKKYCSAIFWGICFIIFTVLVKFVDVQPVGAEASLIGFANLNTAVFQLLGTNDFCYRLTQCLGIVAIATAARYAIDGFIQLIKRKSLFKVDREILMVGIIYAIVIILYVLFEKLAINYRPIITDEGLEASYPSTHTMLILTVFGTAIPLAGKYIKNPKTATLEKICLIIFMWVTVVCRLLSGVHWFTDIIGGLLISLALISLYKALRN</sequence>
<evidence type="ECO:0000313" key="4">
    <source>
        <dbReference type="Proteomes" id="UP000182737"/>
    </source>
</evidence>
<accession>A0A1I3M682</accession>
<keyword evidence="4" id="KW-1185">Reference proteome</keyword>
<reference evidence="4" key="1">
    <citation type="submission" date="2016-10" db="EMBL/GenBank/DDBJ databases">
        <authorList>
            <person name="Varghese N."/>
            <person name="Submissions S."/>
        </authorList>
    </citation>
    <scope>NUCLEOTIDE SEQUENCE [LARGE SCALE GENOMIC DNA]</scope>
    <source>
        <strain evidence="4">XBD1002</strain>
    </source>
</reference>
<keyword evidence="1" id="KW-0812">Transmembrane</keyword>
<feature type="transmembrane region" description="Helical" evidence="1">
    <location>
        <begin position="94"/>
        <end position="111"/>
    </location>
</feature>
<name>A0A1I3M682_9SPIR</name>
<dbReference type="RefSeq" id="WP_083425779.1">
    <property type="nucleotide sequence ID" value="NZ_FORI01000008.1"/>
</dbReference>
<dbReference type="Gene3D" id="1.20.144.10">
    <property type="entry name" value="Phosphatidic acid phosphatase type 2/haloperoxidase"/>
    <property type="match status" value="1"/>
</dbReference>
<keyword evidence="1" id="KW-0472">Membrane</keyword>
<feature type="transmembrane region" description="Helical" evidence="1">
    <location>
        <begin position="62"/>
        <end position="82"/>
    </location>
</feature>
<evidence type="ECO:0000313" key="3">
    <source>
        <dbReference type="EMBL" id="SFI92340.1"/>
    </source>
</evidence>
<dbReference type="Proteomes" id="UP000182737">
    <property type="component" value="Unassembled WGS sequence"/>
</dbReference>
<dbReference type="SMART" id="SM00014">
    <property type="entry name" value="acidPPc"/>
    <property type="match status" value="1"/>
</dbReference>
<dbReference type="Pfam" id="PF01569">
    <property type="entry name" value="PAP2"/>
    <property type="match status" value="1"/>
</dbReference>
<keyword evidence="1" id="KW-1133">Transmembrane helix</keyword>
<organism evidence="3 4">
    <name type="scientific">Treponema bryantii</name>
    <dbReference type="NCBI Taxonomy" id="163"/>
    <lineage>
        <taxon>Bacteria</taxon>
        <taxon>Pseudomonadati</taxon>
        <taxon>Spirochaetota</taxon>
        <taxon>Spirochaetia</taxon>
        <taxon>Spirochaetales</taxon>
        <taxon>Treponemataceae</taxon>
        <taxon>Treponema</taxon>
    </lineage>
</organism>
<dbReference type="InterPro" id="IPR000326">
    <property type="entry name" value="PAP2/HPO"/>
</dbReference>
<feature type="transmembrane region" description="Helical" evidence="1">
    <location>
        <begin position="165"/>
        <end position="183"/>
    </location>
</feature>
<dbReference type="OrthoDB" id="371155at2"/>
<protein>
    <submittedName>
        <fullName evidence="3">Undecaprenyl-diphosphatase</fullName>
    </submittedName>
</protein>
<dbReference type="InterPro" id="IPR036938">
    <property type="entry name" value="PAP2/HPO_sf"/>
</dbReference>